<evidence type="ECO:0000313" key="2">
    <source>
        <dbReference type="Proteomes" id="UP000317977"/>
    </source>
</evidence>
<evidence type="ECO:0000313" key="1">
    <source>
        <dbReference type="EMBL" id="TWU58404.1"/>
    </source>
</evidence>
<reference evidence="1 2" key="1">
    <citation type="submission" date="2019-02" db="EMBL/GenBank/DDBJ databases">
        <title>Deep-cultivation of Planctomycetes and their phenomic and genomic characterization uncovers novel biology.</title>
        <authorList>
            <person name="Wiegand S."/>
            <person name="Jogler M."/>
            <person name="Boedeker C."/>
            <person name="Pinto D."/>
            <person name="Vollmers J."/>
            <person name="Rivas-Marin E."/>
            <person name="Kohn T."/>
            <person name="Peeters S.H."/>
            <person name="Heuer A."/>
            <person name="Rast P."/>
            <person name="Oberbeckmann S."/>
            <person name="Bunk B."/>
            <person name="Jeske O."/>
            <person name="Meyerdierks A."/>
            <person name="Storesund J.E."/>
            <person name="Kallscheuer N."/>
            <person name="Luecker S."/>
            <person name="Lage O.M."/>
            <person name="Pohl T."/>
            <person name="Merkel B.J."/>
            <person name="Hornburger P."/>
            <person name="Mueller R.-W."/>
            <person name="Bruemmer F."/>
            <person name="Labrenz M."/>
            <person name="Spormann A.M."/>
            <person name="Op Den Camp H."/>
            <person name="Overmann J."/>
            <person name="Amann R."/>
            <person name="Jetten M.S.M."/>
            <person name="Mascher T."/>
            <person name="Medema M.H."/>
            <person name="Devos D.P."/>
            <person name="Kaster A.-K."/>
            <person name="Ovreas L."/>
            <person name="Rohde M."/>
            <person name="Galperin M.Y."/>
            <person name="Jogler C."/>
        </authorList>
    </citation>
    <scope>NUCLEOTIDE SEQUENCE [LARGE SCALE GENOMIC DNA]</scope>
    <source>
        <strain evidence="1 2">Poly59</strain>
    </source>
</reference>
<proteinExistence type="predicted"/>
<name>A0A5C6FDX2_9BACT</name>
<comment type="caution">
    <text evidence="1">The sequence shown here is derived from an EMBL/GenBank/DDBJ whole genome shotgun (WGS) entry which is preliminary data.</text>
</comment>
<accession>A0A5C6FDX2</accession>
<evidence type="ECO:0008006" key="3">
    <source>
        <dbReference type="Google" id="ProtNLM"/>
    </source>
</evidence>
<protein>
    <recommendedName>
        <fullName evidence="3">Transposase</fullName>
    </recommendedName>
</protein>
<dbReference type="EMBL" id="SJPX01000001">
    <property type="protein sequence ID" value="TWU58404.1"/>
    <property type="molecule type" value="Genomic_DNA"/>
</dbReference>
<organism evidence="1 2">
    <name type="scientific">Rubripirellula reticaptiva</name>
    <dbReference type="NCBI Taxonomy" id="2528013"/>
    <lineage>
        <taxon>Bacteria</taxon>
        <taxon>Pseudomonadati</taxon>
        <taxon>Planctomycetota</taxon>
        <taxon>Planctomycetia</taxon>
        <taxon>Pirellulales</taxon>
        <taxon>Pirellulaceae</taxon>
        <taxon>Rubripirellula</taxon>
    </lineage>
</organism>
<dbReference type="Proteomes" id="UP000317977">
    <property type="component" value="Unassembled WGS sequence"/>
</dbReference>
<gene>
    <name evidence="1" type="ORF">Poly59_13150</name>
</gene>
<sequence length="104" mass="11680">MLKTEIGWRDLPTELETSEKAIRRRLKSWTEQGLWATIFHQLLTRLRASGRLDLADVLVDSGLIQSPCVGEKSAPTRWTVGSAGIVGDGPRRLRLYIEQCPGCF</sequence>
<keyword evidence="2" id="KW-1185">Reference proteome</keyword>
<dbReference type="AlphaFoldDB" id="A0A5C6FDX2"/>